<proteinExistence type="inferred from homology"/>
<comment type="similarity">
    <text evidence="1">Belongs to the yippee family.</text>
</comment>
<comment type="caution">
    <text evidence="6">The sequence shown here is derived from an EMBL/GenBank/DDBJ whole genome shotgun (WGS) entry which is preliminary data.</text>
</comment>
<evidence type="ECO:0000256" key="1">
    <source>
        <dbReference type="ARBA" id="ARBA00005613"/>
    </source>
</evidence>
<evidence type="ECO:0000313" key="7">
    <source>
        <dbReference type="Proteomes" id="UP000789572"/>
    </source>
</evidence>
<evidence type="ECO:0000313" key="6">
    <source>
        <dbReference type="EMBL" id="CAG8565624.1"/>
    </source>
</evidence>
<dbReference type="OrthoDB" id="6407410at2759"/>
<feature type="transmembrane region" description="Helical" evidence="4">
    <location>
        <begin position="45"/>
        <end position="64"/>
    </location>
</feature>
<dbReference type="PROSITE" id="PS51792">
    <property type="entry name" value="YIPPEE"/>
    <property type="match status" value="1"/>
</dbReference>
<dbReference type="InterPro" id="IPR004910">
    <property type="entry name" value="Yippee/Mis18/Cereblon"/>
</dbReference>
<evidence type="ECO:0000256" key="2">
    <source>
        <dbReference type="ARBA" id="ARBA00022723"/>
    </source>
</evidence>
<feature type="transmembrane region" description="Helical" evidence="4">
    <location>
        <begin position="95"/>
        <end position="119"/>
    </location>
</feature>
<feature type="transmembrane region" description="Helical" evidence="4">
    <location>
        <begin position="70"/>
        <end position="88"/>
    </location>
</feature>
<dbReference type="Proteomes" id="UP000789572">
    <property type="component" value="Unassembled WGS sequence"/>
</dbReference>
<accession>A0A9N9BIC1</accession>
<protein>
    <submittedName>
        <fullName evidence="6">9548_t:CDS:1</fullName>
    </submittedName>
</protein>
<dbReference type="AlphaFoldDB" id="A0A9N9BIC1"/>
<dbReference type="PANTHER" id="PTHR13848">
    <property type="entry name" value="PROTEIN YIPPEE-LIKE CG15309-RELATED"/>
    <property type="match status" value="1"/>
</dbReference>
<evidence type="ECO:0000259" key="5">
    <source>
        <dbReference type="PROSITE" id="PS51792"/>
    </source>
</evidence>
<dbReference type="EMBL" id="CAJVPJ010000923">
    <property type="protein sequence ID" value="CAG8565624.1"/>
    <property type="molecule type" value="Genomic_DNA"/>
</dbReference>
<evidence type="ECO:0000256" key="4">
    <source>
        <dbReference type="SAM" id="Phobius"/>
    </source>
</evidence>
<dbReference type="GO" id="GO:0046872">
    <property type="term" value="F:metal ion binding"/>
    <property type="evidence" value="ECO:0007669"/>
    <property type="project" value="UniProtKB-KW"/>
</dbReference>
<dbReference type="InterPro" id="IPR039058">
    <property type="entry name" value="Yippee_fam"/>
</dbReference>
<organism evidence="6 7">
    <name type="scientific">Paraglomus occultum</name>
    <dbReference type="NCBI Taxonomy" id="144539"/>
    <lineage>
        <taxon>Eukaryota</taxon>
        <taxon>Fungi</taxon>
        <taxon>Fungi incertae sedis</taxon>
        <taxon>Mucoromycota</taxon>
        <taxon>Glomeromycotina</taxon>
        <taxon>Glomeromycetes</taxon>
        <taxon>Paraglomerales</taxon>
        <taxon>Paraglomeraceae</taxon>
        <taxon>Paraglomus</taxon>
    </lineage>
</organism>
<keyword evidence="3" id="KW-0862">Zinc</keyword>
<evidence type="ECO:0000256" key="3">
    <source>
        <dbReference type="ARBA" id="ARBA00022833"/>
    </source>
</evidence>
<keyword evidence="4" id="KW-1133">Transmembrane helix</keyword>
<keyword evidence="2" id="KW-0479">Metal-binding</keyword>
<gene>
    <name evidence="6" type="ORF">POCULU_LOCUS5732</name>
</gene>
<feature type="domain" description="Yippee" evidence="5">
    <location>
        <begin position="127"/>
        <end position="224"/>
    </location>
</feature>
<dbReference type="Pfam" id="PF16015">
    <property type="entry name" value="Promethin"/>
    <property type="match status" value="1"/>
</dbReference>
<keyword evidence="4" id="KW-0812">Transmembrane</keyword>
<sequence>MSLKFENIQREKVQAWAEKLIPQVHVDNLREKYQAFGRDYPLTKLFLLIFAVFATVPTLCFLFFAALVTVFIFCGAFCIGLTIWLSVIGMAGFALFAALVVAIIATCVVFFWMSLVVVVTKLYKAYAIYACTTCHTHLAKHEDLMSKAFQGRHGRAFLFGSVENISLGPKEDRLLITGLHSVKDIRCNVCAQVVGWKYVFAFEEAQKYKEGKYIVERAMITKENQWDEA</sequence>
<reference evidence="6" key="1">
    <citation type="submission" date="2021-06" db="EMBL/GenBank/DDBJ databases">
        <authorList>
            <person name="Kallberg Y."/>
            <person name="Tangrot J."/>
            <person name="Rosling A."/>
        </authorList>
    </citation>
    <scope>NUCLEOTIDE SEQUENCE</scope>
    <source>
        <strain evidence="6">IA702</strain>
    </source>
</reference>
<keyword evidence="7" id="KW-1185">Reference proteome</keyword>
<name>A0A9N9BIC1_9GLOM</name>
<dbReference type="Pfam" id="PF03226">
    <property type="entry name" value="Yippee-Mis18"/>
    <property type="match status" value="1"/>
</dbReference>
<dbReference type="InterPro" id="IPR034751">
    <property type="entry name" value="Yippee"/>
</dbReference>
<keyword evidence="4" id="KW-0472">Membrane</keyword>